<dbReference type="Proteomes" id="UP000037035">
    <property type="component" value="Unassembled WGS sequence"/>
</dbReference>
<accession>A0A0L6U8W2</accession>
<gene>
    <name evidence="1" type="ORF">VP01_9398g1</name>
</gene>
<dbReference type="AlphaFoldDB" id="A0A0L6U8W2"/>
<organism evidence="1 2">
    <name type="scientific">Puccinia sorghi</name>
    <dbReference type="NCBI Taxonomy" id="27349"/>
    <lineage>
        <taxon>Eukaryota</taxon>
        <taxon>Fungi</taxon>
        <taxon>Dikarya</taxon>
        <taxon>Basidiomycota</taxon>
        <taxon>Pucciniomycotina</taxon>
        <taxon>Pucciniomycetes</taxon>
        <taxon>Pucciniales</taxon>
        <taxon>Pucciniaceae</taxon>
        <taxon>Puccinia</taxon>
    </lineage>
</organism>
<reference evidence="1 2" key="1">
    <citation type="submission" date="2015-08" db="EMBL/GenBank/DDBJ databases">
        <title>Next Generation Sequencing and Analysis of the Genome of Puccinia sorghi L Schw, the Causal Agent of Maize Common Rust.</title>
        <authorList>
            <person name="Rochi L."/>
            <person name="Burguener G."/>
            <person name="Darino M."/>
            <person name="Turjanski A."/>
            <person name="Kreff E."/>
            <person name="Dieguez M.J."/>
            <person name="Sacco F."/>
        </authorList>
    </citation>
    <scope>NUCLEOTIDE SEQUENCE [LARGE SCALE GENOMIC DNA]</scope>
    <source>
        <strain evidence="1 2">RO10H11247</strain>
    </source>
</reference>
<evidence type="ECO:0008006" key="3">
    <source>
        <dbReference type="Google" id="ProtNLM"/>
    </source>
</evidence>
<evidence type="ECO:0000313" key="2">
    <source>
        <dbReference type="Proteomes" id="UP000037035"/>
    </source>
</evidence>
<dbReference type="VEuPathDB" id="FungiDB:VP01_9398g1"/>
<comment type="caution">
    <text evidence="1">The sequence shown here is derived from an EMBL/GenBank/DDBJ whole genome shotgun (WGS) entry which is preliminary data.</text>
</comment>
<evidence type="ECO:0000313" key="1">
    <source>
        <dbReference type="EMBL" id="KNZ44230.1"/>
    </source>
</evidence>
<feature type="non-terminal residue" evidence="1">
    <location>
        <position position="1"/>
    </location>
</feature>
<proteinExistence type="predicted"/>
<dbReference type="EMBL" id="LAVV01015046">
    <property type="protein sequence ID" value="KNZ44230.1"/>
    <property type="molecule type" value="Genomic_DNA"/>
</dbReference>
<keyword evidence="2" id="KW-1185">Reference proteome</keyword>
<sequence>SYYDDSFYNIQCGNEFILVWIHVNDGVVTASLERVMRDFQAALESRLKTTWEGNLHNIFGIKVEWPVPSKIISLSRF</sequence>
<dbReference type="OrthoDB" id="413361at2759"/>
<protein>
    <recommendedName>
        <fullName evidence="3">Reverse transcriptase Ty1/copia-type domain-containing protein</fullName>
    </recommendedName>
</protein>
<name>A0A0L6U8W2_9BASI</name>